<proteinExistence type="predicted"/>
<accession>A0A0K2LBS2</accession>
<evidence type="ECO:0000256" key="4">
    <source>
        <dbReference type="ARBA" id="ARBA00022597"/>
    </source>
</evidence>
<sequence length="158" mass="17287">MTIIHARVDERLIHGQVATVWTNLLGANRIIVVNDKVVHDKMQINALKLARPTGVKLSILSINKGIENLQNGKYDGDNAFLITRNIQDMKTLIDGGVDLKQFNVGNISSKPGSKAIKKSVALTEEDIEDLRELLGNGVKITAQMVPGESDASIETFLK</sequence>
<protein>
    <submittedName>
        <fullName evidence="9">PTS mannose transporter subunit IIAB</fullName>
    </submittedName>
</protein>
<keyword evidence="4" id="KW-0762">Sugar transport</keyword>
<keyword evidence="5" id="KW-0808">Transferase</keyword>
<keyword evidence="2" id="KW-0813">Transport</keyword>
<dbReference type="PROSITE" id="PS51101">
    <property type="entry name" value="PTS_EIIB_TYPE_4"/>
    <property type="match status" value="1"/>
</dbReference>
<dbReference type="Proteomes" id="UP000061546">
    <property type="component" value="Chromosome"/>
</dbReference>
<dbReference type="KEGG" id="lhi:JP39_04235"/>
<dbReference type="GO" id="GO:0005737">
    <property type="term" value="C:cytoplasm"/>
    <property type="evidence" value="ECO:0007669"/>
    <property type="project" value="UniProtKB-SubCell"/>
</dbReference>
<dbReference type="STRING" id="1074467.JP39_04235"/>
<name>A0A0K2LBS2_9LACO</name>
<evidence type="ECO:0000256" key="2">
    <source>
        <dbReference type="ARBA" id="ARBA00022448"/>
    </source>
</evidence>
<evidence type="ECO:0000256" key="1">
    <source>
        <dbReference type="ARBA" id="ARBA00004496"/>
    </source>
</evidence>
<dbReference type="InterPro" id="IPR004720">
    <property type="entry name" value="PTS_IIB_sorbose-sp"/>
</dbReference>
<evidence type="ECO:0000256" key="3">
    <source>
        <dbReference type="ARBA" id="ARBA00022490"/>
    </source>
</evidence>
<dbReference type="AlphaFoldDB" id="A0A0K2LBS2"/>
<keyword evidence="7" id="KW-0418">Kinase</keyword>
<dbReference type="RefSeq" id="WP_041500788.1">
    <property type="nucleotide sequence ID" value="NZ_BJDV01000012.1"/>
</dbReference>
<organism evidence="9 10">
    <name type="scientific">Companilactobacillus heilongjiangensis</name>
    <dbReference type="NCBI Taxonomy" id="1074467"/>
    <lineage>
        <taxon>Bacteria</taxon>
        <taxon>Bacillati</taxon>
        <taxon>Bacillota</taxon>
        <taxon>Bacilli</taxon>
        <taxon>Lactobacillales</taxon>
        <taxon>Lactobacillaceae</taxon>
        <taxon>Companilactobacillus</taxon>
    </lineage>
</organism>
<keyword evidence="3" id="KW-0963">Cytoplasm</keyword>
<evidence type="ECO:0000256" key="7">
    <source>
        <dbReference type="ARBA" id="ARBA00022777"/>
    </source>
</evidence>
<reference evidence="9 10" key="1">
    <citation type="submission" date="2015-08" db="EMBL/GenBank/DDBJ databases">
        <title>Genomic sequence of Lactobacillus heilongjiangensis DSM 28069, isolated from Chinese traditional pickle.</title>
        <authorList>
            <person name="Jiang X."/>
            <person name="Zheng B."/>
            <person name="Cheng H."/>
        </authorList>
    </citation>
    <scope>NUCLEOTIDE SEQUENCE [LARGE SCALE GENOMIC DNA]</scope>
    <source>
        <strain evidence="9 10">DSM 28069</strain>
    </source>
</reference>
<feature type="domain" description="PTS EIIB type-4" evidence="8">
    <location>
        <begin position="1"/>
        <end position="158"/>
    </location>
</feature>
<dbReference type="Gene3D" id="3.40.35.10">
    <property type="entry name" value="Phosphotransferase system, sorbose subfamily IIB component"/>
    <property type="match status" value="1"/>
</dbReference>
<dbReference type="EMBL" id="CP012559">
    <property type="protein sequence ID" value="ALB28628.1"/>
    <property type="molecule type" value="Genomic_DNA"/>
</dbReference>
<comment type="subcellular location">
    <subcellularLocation>
        <location evidence="1">Cytoplasm</location>
    </subcellularLocation>
</comment>
<keyword evidence="6" id="KW-0598">Phosphotransferase system</keyword>
<evidence type="ECO:0000259" key="8">
    <source>
        <dbReference type="PROSITE" id="PS51101"/>
    </source>
</evidence>
<evidence type="ECO:0000256" key="5">
    <source>
        <dbReference type="ARBA" id="ARBA00022679"/>
    </source>
</evidence>
<keyword evidence="10" id="KW-1185">Reference proteome</keyword>
<dbReference type="CDD" id="cd00001">
    <property type="entry name" value="PTS_IIB_man"/>
    <property type="match status" value="1"/>
</dbReference>
<dbReference type="SUPFAM" id="SSF52728">
    <property type="entry name" value="PTS IIb component"/>
    <property type="match status" value="1"/>
</dbReference>
<evidence type="ECO:0000313" key="10">
    <source>
        <dbReference type="Proteomes" id="UP000061546"/>
    </source>
</evidence>
<dbReference type="Pfam" id="PF03830">
    <property type="entry name" value="PTSIIB_sorb"/>
    <property type="match status" value="1"/>
</dbReference>
<dbReference type="GO" id="GO:0016301">
    <property type="term" value="F:kinase activity"/>
    <property type="evidence" value="ECO:0007669"/>
    <property type="project" value="UniProtKB-KW"/>
</dbReference>
<dbReference type="GO" id="GO:0008982">
    <property type="term" value="F:protein-N(PI)-phosphohistidine-sugar phosphotransferase activity"/>
    <property type="evidence" value="ECO:0007669"/>
    <property type="project" value="InterPro"/>
</dbReference>
<dbReference type="InterPro" id="IPR036667">
    <property type="entry name" value="PTS_IIB_sorbose-sp_sf"/>
</dbReference>
<gene>
    <name evidence="9" type="ORF">JP39_04235</name>
</gene>
<evidence type="ECO:0000256" key="6">
    <source>
        <dbReference type="ARBA" id="ARBA00022683"/>
    </source>
</evidence>
<evidence type="ECO:0000313" key="9">
    <source>
        <dbReference type="EMBL" id="ALB28628.1"/>
    </source>
</evidence>
<dbReference type="OrthoDB" id="9788818at2"/>
<dbReference type="GO" id="GO:0009401">
    <property type="term" value="P:phosphoenolpyruvate-dependent sugar phosphotransferase system"/>
    <property type="evidence" value="ECO:0007669"/>
    <property type="project" value="UniProtKB-KW"/>
</dbReference>